<sequence length="263" mass="30204">MQREIPLPNEIIDMIIDELCDYRKTLKLCALINSHWLGRTRVYLFKTLYIEGHKRGKTLVLRRTPERLEKEVSPLARNSVKRLVLNNRVGIYDIKDDQVCMNANLVLYFLMLLPNVDHLALSASHLGRPDTGRRLIHKPERQRHLKCLEISDIRVGADSDNVSDDNVSDSSSSDNGFDYEGSALHNFLSLFSEIDMMFLLSTSVSSEGTIGRSYIRSLPVIHRLTLGDYVEDAWVFGVFCGYEPSRLRSLTELHLRIWPESQI</sequence>
<reference evidence="1 2" key="1">
    <citation type="submission" date="2022-09" db="EMBL/GenBank/DDBJ databases">
        <authorList>
            <person name="Palmer J.M."/>
        </authorList>
    </citation>
    <scope>NUCLEOTIDE SEQUENCE [LARGE SCALE GENOMIC DNA]</scope>
    <source>
        <strain evidence="1 2">DSM 7382</strain>
    </source>
</reference>
<organism evidence="1 2">
    <name type="scientific">Cerrena zonata</name>
    <dbReference type="NCBI Taxonomy" id="2478898"/>
    <lineage>
        <taxon>Eukaryota</taxon>
        <taxon>Fungi</taxon>
        <taxon>Dikarya</taxon>
        <taxon>Basidiomycota</taxon>
        <taxon>Agaricomycotina</taxon>
        <taxon>Agaricomycetes</taxon>
        <taxon>Polyporales</taxon>
        <taxon>Cerrenaceae</taxon>
        <taxon>Cerrena</taxon>
    </lineage>
</organism>
<protein>
    <recommendedName>
        <fullName evidence="3">F-box domain-containing protein</fullName>
    </recommendedName>
</protein>
<evidence type="ECO:0000313" key="2">
    <source>
        <dbReference type="Proteomes" id="UP001385951"/>
    </source>
</evidence>
<evidence type="ECO:0000313" key="1">
    <source>
        <dbReference type="EMBL" id="KAK7678994.1"/>
    </source>
</evidence>
<dbReference type="EMBL" id="JASBNA010000064">
    <property type="protein sequence ID" value="KAK7678994.1"/>
    <property type="molecule type" value="Genomic_DNA"/>
</dbReference>
<dbReference type="Proteomes" id="UP001385951">
    <property type="component" value="Unassembled WGS sequence"/>
</dbReference>
<gene>
    <name evidence="1" type="ORF">QCA50_017937</name>
</gene>
<proteinExistence type="predicted"/>
<comment type="caution">
    <text evidence="1">The sequence shown here is derived from an EMBL/GenBank/DDBJ whole genome shotgun (WGS) entry which is preliminary data.</text>
</comment>
<keyword evidence="2" id="KW-1185">Reference proteome</keyword>
<accession>A0AAW0FJ56</accession>
<name>A0AAW0FJ56_9APHY</name>
<dbReference type="AlphaFoldDB" id="A0AAW0FJ56"/>
<evidence type="ECO:0008006" key="3">
    <source>
        <dbReference type="Google" id="ProtNLM"/>
    </source>
</evidence>